<organism evidence="1 2">
    <name type="scientific">Funneliformis caledonium</name>
    <dbReference type="NCBI Taxonomy" id="1117310"/>
    <lineage>
        <taxon>Eukaryota</taxon>
        <taxon>Fungi</taxon>
        <taxon>Fungi incertae sedis</taxon>
        <taxon>Mucoromycota</taxon>
        <taxon>Glomeromycotina</taxon>
        <taxon>Glomeromycetes</taxon>
        <taxon>Glomerales</taxon>
        <taxon>Glomeraceae</taxon>
        <taxon>Funneliformis</taxon>
    </lineage>
</organism>
<feature type="non-terminal residue" evidence="1">
    <location>
        <position position="77"/>
    </location>
</feature>
<keyword evidence="2" id="KW-1185">Reference proteome</keyword>
<evidence type="ECO:0000313" key="1">
    <source>
        <dbReference type="EMBL" id="CAG8711491.1"/>
    </source>
</evidence>
<proteinExistence type="predicted"/>
<evidence type="ECO:0000313" key="2">
    <source>
        <dbReference type="Proteomes" id="UP000789570"/>
    </source>
</evidence>
<accession>A0A9N9N8B8</accession>
<reference evidence="1" key="1">
    <citation type="submission" date="2021-06" db="EMBL/GenBank/DDBJ databases">
        <authorList>
            <person name="Kallberg Y."/>
            <person name="Tangrot J."/>
            <person name="Rosling A."/>
        </authorList>
    </citation>
    <scope>NUCLEOTIDE SEQUENCE</scope>
    <source>
        <strain evidence="1">UK204</strain>
    </source>
</reference>
<comment type="caution">
    <text evidence="1">The sequence shown here is derived from an EMBL/GenBank/DDBJ whole genome shotgun (WGS) entry which is preliminary data.</text>
</comment>
<dbReference type="EMBL" id="CAJVPQ010008960">
    <property type="protein sequence ID" value="CAG8711491.1"/>
    <property type="molecule type" value="Genomic_DNA"/>
</dbReference>
<dbReference type="Proteomes" id="UP000789570">
    <property type="component" value="Unassembled WGS sequence"/>
</dbReference>
<dbReference type="OrthoDB" id="2443818at2759"/>
<gene>
    <name evidence="1" type="ORF">FCALED_LOCUS13938</name>
</gene>
<dbReference type="AlphaFoldDB" id="A0A9N9N8B8"/>
<name>A0A9N9N8B8_9GLOM</name>
<protein>
    <submittedName>
        <fullName evidence="1">8536_t:CDS:1</fullName>
    </submittedName>
</protein>
<sequence length="77" mass="8940">MLKDMINELASKCNMKEDIVRKLQVAGILQGANMMQVITADLPMGYVTRIRRRKFYEVSDCLNRNQPLAYIIMDVLF</sequence>